<proteinExistence type="predicted"/>
<name>A0AC61NHC9_9BACT</name>
<evidence type="ECO:0000313" key="1">
    <source>
        <dbReference type="EMBL" id="QZE15056.1"/>
    </source>
</evidence>
<accession>A0AC61NHC9</accession>
<organism evidence="1 2">
    <name type="scientific">Halosquirtibacter laminarini</name>
    <dbReference type="NCBI Taxonomy" id="3374600"/>
    <lineage>
        <taxon>Bacteria</taxon>
        <taxon>Pseudomonadati</taxon>
        <taxon>Bacteroidota</taxon>
        <taxon>Bacteroidia</taxon>
        <taxon>Marinilabiliales</taxon>
        <taxon>Prolixibacteraceae</taxon>
        <taxon>Halosquirtibacter</taxon>
    </lineage>
</organism>
<dbReference type="EMBL" id="CP081303">
    <property type="protein sequence ID" value="QZE15056.1"/>
    <property type="molecule type" value="Genomic_DNA"/>
</dbReference>
<dbReference type="Proteomes" id="UP000826212">
    <property type="component" value="Chromosome"/>
</dbReference>
<evidence type="ECO:0000313" key="2">
    <source>
        <dbReference type="Proteomes" id="UP000826212"/>
    </source>
</evidence>
<reference evidence="1" key="1">
    <citation type="submission" date="2021-08" db="EMBL/GenBank/DDBJ databases">
        <title>Novel anaerobic bacterium isolated from sea squirt in East Sea, Republic of Korea.</title>
        <authorList>
            <person name="Nguyen T.H."/>
            <person name="Li Z."/>
            <person name="Lee Y.-J."/>
            <person name="Ko J."/>
            <person name="Kim S.-G."/>
        </authorList>
    </citation>
    <scope>NUCLEOTIDE SEQUENCE</scope>
    <source>
        <strain evidence="1">KCTC 25031</strain>
    </source>
</reference>
<keyword evidence="2" id="KW-1185">Reference proteome</keyword>
<sequence>MMRKNNSLPKTVVLTGSIIAIVTFVLLKIFLDGKIIDIPKGTSKEAIISAVGCIVIIITTVTVAVFVLLLIKKHNSKTRINNRH</sequence>
<protein>
    <submittedName>
        <fullName evidence="1">Uncharacterized protein</fullName>
    </submittedName>
</protein>
<gene>
    <name evidence="1" type="ORF">K4L44_04300</name>
</gene>